<feature type="transmembrane region" description="Helical" evidence="2">
    <location>
        <begin position="71"/>
        <end position="94"/>
    </location>
</feature>
<gene>
    <name evidence="3" type="ORF">JF887_07430</name>
</gene>
<evidence type="ECO:0008006" key="5">
    <source>
        <dbReference type="Google" id="ProtNLM"/>
    </source>
</evidence>
<evidence type="ECO:0000313" key="3">
    <source>
        <dbReference type="EMBL" id="MBJ7609249.1"/>
    </source>
</evidence>
<accession>A0A934NJD7</accession>
<feature type="compositionally biased region" description="Basic and acidic residues" evidence="1">
    <location>
        <begin position="367"/>
        <end position="376"/>
    </location>
</feature>
<organism evidence="3 4">
    <name type="scientific">Candidatus Amunia macphersoniae</name>
    <dbReference type="NCBI Taxonomy" id="3127014"/>
    <lineage>
        <taxon>Bacteria</taxon>
        <taxon>Bacillati</taxon>
        <taxon>Candidatus Dormiibacterota</taxon>
        <taxon>Candidatus Dormibacteria</taxon>
        <taxon>Candidatus Aeolococcales</taxon>
        <taxon>Candidatus Aeolococcaceae</taxon>
        <taxon>Candidatus Amunia</taxon>
    </lineage>
</organism>
<feature type="compositionally biased region" description="Basic and acidic residues" evidence="1">
    <location>
        <begin position="389"/>
        <end position="404"/>
    </location>
</feature>
<sequence>MAVIPWIAFVVGIVLVVLTWASVLETTVVPRGSRTSLTALILRVLRLPVRLVSSGVDDFERRDRLRAYASAAYLISTLLAWLLLFLVGFAFMLWPYSTDVGEAFRISGSSMFTLGIAAPHDSVPIAIVYVAAMTGLIVITLQIAYLPVVYAAYNRRETLVTMLEGLAGSPGWGPEILVRSAVIDNLDGVGDMYDRWMEWAADVSESHTAYPVLLYFRSPSAQRSWVISLLSILDAGAMHLSLCPVSVPAPARNMMRIGYLAFRQLAAAIDHPVASDPSPDDDIHLTVDDFLQAAERARRAGMQFEREPEAAWAHFKGWRVNYEAAAYALAAELDVVPALWSGPRLRPGPPLSPVSPQDRLSVSVEGTEIRRVGDLRRQRRAALQHGPGRHRDAAADSAREDDAG</sequence>
<keyword evidence="2" id="KW-1133">Transmembrane helix</keyword>
<feature type="transmembrane region" description="Helical" evidence="2">
    <location>
        <begin position="6"/>
        <end position="24"/>
    </location>
</feature>
<proteinExistence type="predicted"/>
<feature type="region of interest" description="Disordered" evidence="1">
    <location>
        <begin position="346"/>
        <end position="404"/>
    </location>
</feature>
<protein>
    <recommendedName>
        <fullName evidence="5">Two pore domain potassium channel family protein</fullName>
    </recommendedName>
</protein>
<reference evidence="3 4" key="1">
    <citation type="submission" date="2020-10" db="EMBL/GenBank/DDBJ databases">
        <title>Ca. Dormibacterota MAGs.</title>
        <authorList>
            <person name="Montgomery K."/>
        </authorList>
    </citation>
    <scope>NUCLEOTIDE SEQUENCE [LARGE SCALE GENOMIC DNA]</scope>
    <source>
        <strain evidence="3">Mitchell_Peninsula_5</strain>
    </source>
</reference>
<dbReference type="AlphaFoldDB" id="A0A934NJD7"/>
<evidence type="ECO:0000256" key="1">
    <source>
        <dbReference type="SAM" id="MobiDB-lite"/>
    </source>
</evidence>
<keyword evidence="2" id="KW-0812">Transmembrane</keyword>
<evidence type="ECO:0000256" key="2">
    <source>
        <dbReference type="SAM" id="Phobius"/>
    </source>
</evidence>
<name>A0A934NJD7_9BACT</name>
<dbReference type="Proteomes" id="UP000614410">
    <property type="component" value="Unassembled WGS sequence"/>
</dbReference>
<evidence type="ECO:0000313" key="4">
    <source>
        <dbReference type="Proteomes" id="UP000614410"/>
    </source>
</evidence>
<keyword evidence="2" id="KW-0472">Membrane</keyword>
<feature type="transmembrane region" description="Helical" evidence="2">
    <location>
        <begin position="126"/>
        <end position="153"/>
    </location>
</feature>
<dbReference type="EMBL" id="JAEKNN010000032">
    <property type="protein sequence ID" value="MBJ7609249.1"/>
    <property type="molecule type" value="Genomic_DNA"/>
</dbReference>
<comment type="caution">
    <text evidence="3">The sequence shown here is derived from an EMBL/GenBank/DDBJ whole genome shotgun (WGS) entry which is preliminary data.</text>
</comment>